<dbReference type="Pfam" id="PF24568">
    <property type="entry name" value="CC_PcsB"/>
    <property type="match status" value="1"/>
</dbReference>
<dbReference type="AlphaFoldDB" id="A0A1G1Y2S6"/>
<name>A0A1G1Y2S6_9BACT</name>
<protein>
    <submittedName>
        <fullName evidence="5">Uncharacterized protein</fullName>
    </submittedName>
</protein>
<keyword evidence="1" id="KW-0732">Signal</keyword>
<dbReference type="SUPFAM" id="SSF51261">
    <property type="entry name" value="Duplicated hybrid motif"/>
    <property type="match status" value="1"/>
</dbReference>
<feature type="coiled-coil region" evidence="2">
    <location>
        <begin position="43"/>
        <end position="140"/>
    </location>
</feature>
<dbReference type="InterPro" id="IPR016047">
    <property type="entry name" value="M23ase_b-sheet_dom"/>
</dbReference>
<comment type="caution">
    <text evidence="5">The sequence shown here is derived from an EMBL/GenBank/DDBJ whole genome shotgun (WGS) entry which is preliminary data.</text>
</comment>
<dbReference type="EMBL" id="MHIC01000008">
    <property type="protein sequence ID" value="OGY45867.1"/>
    <property type="molecule type" value="Genomic_DNA"/>
</dbReference>
<dbReference type="Pfam" id="PF01551">
    <property type="entry name" value="Peptidase_M23"/>
    <property type="match status" value="1"/>
</dbReference>
<dbReference type="Gene3D" id="6.10.250.3150">
    <property type="match status" value="1"/>
</dbReference>
<dbReference type="PANTHER" id="PTHR21666:SF289">
    <property type="entry name" value="L-ALA--D-GLU ENDOPEPTIDASE"/>
    <property type="match status" value="1"/>
</dbReference>
<evidence type="ECO:0000313" key="6">
    <source>
        <dbReference type="Proteomes" id="UP000176241"/>
    </source>
</evidence>
<dbReference type="STRING" id="1797533.A2731_01970"/>
<sequence length="418" mass="48347">MAKNKNQKISRKKILVSALIISFVMANFLVIQKQTFAQEEGSINELGQEIEQRKKEIEVLQKEIDAYQEQINEKQKEAKTLRNQVAILENQIAKVELDIAATEKRIEETNLEIQTLNLQIKQKEAEIDQQKKKIAEYIRLIYQNDQVSYLEIIMLNDNFSEFFDYLKYIEEIHNDLKGVLDKLKTHKKELEIQKSNFEERKRQEEELKDKLSQQKSELEERSTGREILLVQTRLTERQYQNYLYQLQLEQQQINSDIITLEKKIREELGKKEKEEIFRELGPARLGWPVSPDRGITAYFHDPDYPFRYIFEHPAIDIRAYQGTSIKAAEGGYVAKIKFKGDASYAYIMLIHNDGLSTVYGHVSGVNVKEDEFVTKGQIIGATGGIPGGIGSGNLSTGPHLHFEVRLNGIPVNPLEYLP</sequence>
<evidence type="ECO:0000256" key="1">
    <source>
        <dbReference type="ARBA" id="ARBA00022729"/>
    </source>
</evidence>
<dbReference type="GO" id="GO:0004222">
    <property type="term" value="F:metalloendopeptidase activity"/>
    <property type="evidence" value="ECO:0007669"/>
    <property type="project" value="TreeGrafter"/>
</dbReference>
<feature type="domain" description="Peptidoglycan hydrolase PcsB coiled-coil" evidence="4">
    <location>
        <begin position="120"/>
        <end position="191"/>
    </location>
</feature>
<feature type="coiled-coil region" evidence="2">
    <location>
        <begin position="169"/>
        <end position="221"/>
    </location>
</feature>
<dbReference type="CDD" id="cd12797">
    <property type="entry name" value="M23_peptidase"/>
    <property type="match status" value="1"/>
</dbReference>
<evidence type="ECO:0000256" key="2">
    <source>
        <dbReference type="SAM" id="Coils"/>
    </source>
</evidence>
<organism evidence="5 6">
    <name type="scientific">Candidatus Buchananbacteria bacterium RIFCSPHIGHO2_01_FULL_39_8</name>
    <dbReference type="NCBI Taxonomy" id="1797533"/>
    <lineage>
        <taxon>Bacteria</taxon>
        <taxon>Candidatus Buchananiibacteriota</taxon>
    </lineage>
</organism>
<dbReference type="Gene3D" id="2.70.70.10">
    <property type="entry name" value="Glucose Permease (Domain IIA)"/>
    <property type="match status" value="1"/>
</dbReference>
<evidence type="ECO:0000259" key="3">
    <source>
        <dbReference type="Pfam" id="PF01551"/>
    </source>
</evidence>
<keyword evidence="2" id="KW-0175">Coiled coil</keyword>
<evidence type="ECO:0000313" key="5">
    <source>
        <dbReference type="EMBL" id="OGY45867.1"/>
    </source>
</evidence>
<dbReference type="InterPro" id="IPR057309">
    <property type="entry name" value="PcsB_CC"/>
</dbReference>
<feature type="domain" description="M23ase beta-sheet core" evidence="3">
    <location>
        <begin position="312"/>
        <end position="413"/>
    </location>
</feature>
<dbReference type="SUPFAM" id="SSF161270">
    <property type="entry name" value="PspA lactotransferrin-binding region"/>
    <property type="match status" value="1"/>
</dbReference>
<reference evidence="5 6" key="1">
    <citation type="journal article" date="2016" name="Nat. Commun.">
        <title>Thousands of microbial genomes shed light on interconnected biogeochemical processes in an aquifer system.</title>
        <authorList>
            <person name="Anantharaman K."/>
            <person name="Brown C.T."/>
            <person name="Hug L.A."/>
            <person name="Sharon I."/>
            <person name="Castelle C.J."/>
            <person name="Probst A.J."/>
            <person name="Thomas B.C."/>
            <person name="Singh A."/>
            <person name="Wilkins M.J."/>
            <person name="Karaoz U."/>
            <person name="Brodie E.L."/>
            <person name="Williams K.H."/>
            <person name="Hubbard S.S."/>
            <person name="Banfield J.F."/>
        </authorList>
    </citation>
    <scope>NUCLEOTIDE SEQUENCE [LARGE SCALE GENOMIC DNA]</scope>
</reference>
<evidence type="ECO:0000259" key="4">
    <source>
        <dbReference type="Pfam" id="PF24568"/>
    </source>
</evidence>
<dbReference type="Proteomes" id="UP000176241">
    <property type="component" value="Unassembled WGS sequence"/>
</dbReference>
<dbReference type="InterPro" id="IPR050570">
    <property type="entry name" value="Cell_wall_metabolism_enzyme"/>
</dbReference>
<accession>A0A1G1Y2S6</accession>
<proteinExistence type="predicted"/>
<dbReference type="PANTHER" id="PTHR21666">
    <property type="entry name" value="PEPTIDASE-RELATED"/>
    <property type="match status" value="1"/>
</dbReference>
<dbReference type="InterPro" id="IPR011055">
    <property type="entry name" value="Dup_hybrid_motif"/>
</dbReference>
<gene>
    <name evidence="5" type="ORF">A2731_01970</name>
</gene>